<dbReference type="Pfam" id="PF03134">
    <property type="entry name" value="TB2_DP1_HVA22"/>
    <property type="match status" value="1"/>
</dbReference>
<keyword evidence="4" id="KW-1133">Transmembrane helix</keyword>
<dbReference type="EMBL" id="CAADRA010007073">
    <property type="protein sequence ID" value="VFT99003.1"/>
    <property type="molecule type" value="Genomic_DNA"/>
</dbReference>
<dbReference type="PANTHER" id="PTHR12300">
    <property type="entry name" value="HVA22-LIKE PROTEINS"/>
    <property type="match status" value="1"/>
</dbReference>
<reference evidence="7" key="2">
    <citation type="submission" date="2019-06" db="EMBL/GenBank/DDBJ databases">
        <title>Genomics analysis of Aphanomyces spp. identifies a new class of oomycete effector associated with host adaptation.</title>
        <authorList>
            <person name="Gaulin E."/>
        </authorList>
    </citation>
    <scope>NUCLEOTIDE SEQUENCE</scope>
    <source>
        <strain evidence="7">CBS 578.67</strain>
    </source>
</reference>
<evidence type="ECO:0000256" key="2">
    <source>
        <dbReference type="ARBA" id="ARBA00008573"/>
    </source>
</evidence>
<protein>
    <submittedName>
        <fullName evidence="8">Aste57867_22340 protein</fullName>
    </submittedName>
</protein>
<dbReference type="InterPro" id="IPR004345">
    <property type="entry name" value="TB2_DP1_HVA22"/>
</dbReference>
<evidence type="ECO:0000256" key="1">
    <source>
        <dbReference type="ARBA" id="ARBA00004141"/>
    </source>
</evidence>
<gene>
    <name evidence="8" type="primary">Aste57867_22340</name>
    <name evidence="7" type="ORF">As57867_022270</name>
    <name evidence="8" type="ORF">ASTE57867_22340</name>
</gene>
<keyword evidence="3" id="KW-0812">Transmembrane</keyword>
<reference evidence="8 9" key="1">
    <citation type="submission" date="2019-03" db="EMBL/GenBank/DDBJ databases">
        <authorList>
            <person name="Gaulin E."/>
            <person name="Dumas B."/>
        </authorList>
    </citation>
    <scope>NUCLEOTIDE SEQUENCE [LARGE SCALE GENOMIC DNA]</scope>
    <source>
        <strain evidence="8">CBS 568.67</strain>
    </source>
</reference>
<proteinExistence type="inferred from homology"/>
<accession>A0A485LKP2</accession>
<evidence type="ECO:0000313" key="7">
    <source>
        <dbReference type="EMBL" id="KAF0685818.1"/>
    </source>
</evidence>
<dbReference type="OrthoDB" id="10009287at2759"/>
<evidence type="ECO:0000256" key="5">
    <source>
        <dbReference type="ARBA" id="ARBA00023136"/>
    </source>
</evidence>
<evidence type="ECO:0000256" key="4">
    <source>
        <dbReference type="ARBA" id="ARBA00022989"/>
    </source>
</evidence>
<organism evidence="8 9">
    <name type="scientific">Aphanomyces stellatus</name>
    <dbReference type="NCBI Taxonomy" id="120398"/>
    <lineage>
        <taxon>Eukaryota</taxon>
        <taxon>Sar</taxon>
        <taxon>Stramenopiles</taxon>
        <taxon>Oomycota</taxon>
        <taxon>Saprolegniomycetes</taxon>
        <taxon>Saprolegniales</taxon>
        <taxon>Verrucalvaceae</taxon>
        <taxon>Aphanomyces</taxon>
    </lineage>
</organism>
<name>A0A485LKP2_9STRA</name>
<keyword evidence="9" id="KW-1185">Reference proteome</keyword>
<evidence type="ECO:0000313" key="9">
    <source>
        <dbReference type="Proteomes" id="UP000332933"/>
    </source>
</evidence>
<dbReference type="PANTHER" id="PTHR12300:SF161">
    <property type="entry name" value="RECEPTOR EXPRESSION-ENHANCING PROTEIN"/>
    <property type="match status" value="1"/>
</dbReference>
<evidence type="ECO:0000256" key="3">
    <source>
        <dbReference type="ARBA" id="ARBA00022692"/>
    </source>
</evidence>
<comment type="subcellular location">
    <subcellularLocation>
        <location evidence="1 6">Membrane</location>
        <topology evidence="1 6">Multi-pass membrane protein</topology>
    </subcellularLocation>
</comment>
<dbReference type="EMBL" id="VJMH01007047">
    <property type="protein sequence ID" value="KAF0685818.1"/>
    <property type="molecule type" value="Genomic_DNA"/>
</dbReference>
<evidence type="ECO:0000256" key="6">
    <source>
        <dbReference type="RuleBase" id="RU362006"/>
    </source>
</evidence>
<dbReference type="AlphaFoldDB" id="A0A485LKP2"/>
<dbReference type="Proteomes" id="UP000332933">
    <property type="component" value="Unassembled WGS sequence"/>
</dbReference>
<keyword evidence="5" id="KW-0472">Membrane</keyword>
<comment type="similarity">
    <text evidence="2 6">Belongs to the DP1 family.</text>
</comment>
<dbReference type="GO" id="GO:0016020">
    <property type="term" value="C:membrane"/>
    <property type="evidence" value="ECO:0007669"/>
    <property type="project" value="UniProtKB-SubCell"/>
</dbReference>
<sequence length="137" mass="15641">MGALLSRPLVSAVGVFYPAYASFKALESPKDDDDKQWLTYWVVYAITTSVEEAAETVLAFFPGYYVLKCLFLVWLMLPKTRGAAIIYTSVLRPLLKKYEPLLDAKLVEMRQVVDKYFDDLKARTRDALHETSLPKLL</sequence>
<evidence type="ECO:0000313" key="8">
    <source>
        <dbReference type="EMBL" id="VFT99003.1"/>
    </source>
</evidence>